<dbReference type="EMBL" id="JACKWZ010000436">
    <property type="protein sequence ID" value="KAF9407782.1"/>
    <property type="molecule type" value="Genomic_DNA"/>
</dbReference>
<keyword evidence="2" id="KW-1185">Reference proteome</keyword>
<dbReference type="AlphaFoldDB" id="A0A835G5U0"/>
<evidence type="ECO:0000313" key="2">
    <source>
        <dbReference type="Proteomes" id="UP000648187"/>
    </source>
</evidence>
<accession>A0A835G5U0</accession>
<protein>
    <submittedName>
        <fullName evidence="1">Uncharacterized protein</fullName>
    </submittedName>
</protein>
<sequence>MRTRITHIVIKQYNNILLTSSHEELSINQHFLSGERQRPVAKCKRADEKQLAPTIDRSTCTVGVVIVWIFVWWRVDCNTYLINQLAANPRLSLTLHWRRG</sequence>
<comment type="caution">
    <text evidence="1">The sequence shown here is derived from an EMBL/GenBank/DDBJ whole genome shotgun (WGS) entry which is preliminary data.</text>
</comment>
<evidence type="ECO:0000313" key="1">
    <source>
        <dbReference type="EMBL" id="KAF9407782.1"/>
    </source>
</evidence>
<dbReference type="Proteomes" id="UP000648187">
    <property type="component" value="Unassembled WGS sequence"/>
</dbReference>
<reference evidence="1" key="1">
    <citation type="submission" date="2020-08" db="EMBL/GenBank/DDBJ databases">
        <title>Spodoptera exigua strain:BAW_Kor-Di-RS1 Genome sequencing and assembly.</title>
        <authorList>
            <person name="Kim J."/>
            <person name="Nam H.Y."/>
            <person name="Kwon M."/>
            <person name="Choi J.H."/>
            <person name="Cho S.R."/>
            <person name="Kim G.-H."/>
        </authorList>
    </citation>
    <scope>NUCLEOTIDE SEQUENCE</scope>
    <source>
        <strain evidence="1">BAW_Kor-Di-RS1</strain>
        <tissue evidence="1">Whole-body</tissue>
    </source>
</reference>
<organism evidence="1 2">
    <name type="scientific">Spodoptera exigua</name>
    <name type="common">Beet armyworm</name>
    <name type="synonym">Noctua fulgens</name>
    <dbReference type="NCBI Taxonomy" id="7107"/>
    <lineage>
        <taxon>Eukaryota</taxon>
        <taxon>Metazoa</taxon>
        <taxon>Ecdysozoa</taxon>
        <taxon>Arthropoda</taxon>
        <taxon>Hexapoda</taxon>
        <taxon>Insecta</taxon>
        <taxon>Pterygota</taxon>
        <taxon>Neoptera</taxon>
        <taxon>Endopterygota</taxon>
        <taxon>Lepidoptera</taxon>
        <taxon>Glossata</taxon>
        <taxon>Ditrysia</taxon>
        <taxon>Noctuoidea</taxon>
        <taxon>Noctuidae</taxon>
        <taxon>Amphipyrinae</taxon>
        <taxon>Spodoptera</taxon>
    </lineage>
</organism>
<name>A0A835G5U0_SPOEX</name>
<gene>
    <name evidence="1" type="ORF">HW555_012316</name>
</gene>
<proteinExistence type="predicted"/>